<gene>
    <name evidence="1" type="ORF">SAMN04488539_2460</name>
</gene>
<evidence type="ECO:0000313" key="2">
    <source>
        <dbReference type="Proteomes" id="UP000182237"/>
    </source>
</evidence>
<dbReference type="eggNOG" id="ENOG5030QC3">
    <property type="taxonomic scope" value="Bacteria"/>
</dbReference>
<proteinExistence type="predicted"/>
<name>A0A1H1VAZ5_9CORY</name>
<evidence type="ECO:0000313" key="1">
    <source>
        <dbReference type="EMBL" id="SDS81823.1"/>
    </source>
</evidence>
<keyword evidence="2" id="KW-1185">Reference proteome</keyword>
<organism evidence="1 2">
    <name type="scientific">Corynebacterium timonense</name>
    <dbReference type="NCBI Taxonomy" id="441500"/>
    <lineage>
        <taxon>Bacteria</taxon>
        <taxon>Bacillati</taxon>
        <taxon>Actinomycetota</taxon>
        <taxon>Actinomycetes</taxon>
        <taxon>Mycobacteriales</taxon>
        <taxon>Corynebacteriaceae</taxon>
        <taxon>Corynebacterium</taxon>
    </lineage>
</organism>
<protein>
    <submittedName>
        <fullName evidence="1">Uncharacterized protein</fullName>
    </submittedName>
</protein>
<dbReference type="Proteomes" id="UP000182237">
    <property type="component" value="Chromosome I"/>
</dbReference>
<dbReference type="OrthoDB" id="4411399at2"/>
<sequence length="74" mass="8555">MTKKTIDFSIIREKALRNIREDLISTWSDRYAENQISDNFDSVLASHREKATVDNFLPVLVEAEMLDRLRSGAL</sequence>
<dbReference type="STRING" id="1203190.GCA_000312345_01993"/>
<dbReference type="RefSeq" id="WP_019194784.1">
    <property type="nucleotide sequence ID" value="NZ_LT629765.1"/>
</dbReference>
<dbReference type="EMBL" id="LT629765">
    <property type="protein sequence ID" value="SDS81823.1"/>
    <property type="molecule type" value="Genomic_DNA"/>
</dbReference>
<dbReference type="NCBIfam" id="NF046112">
    <property type="entry name" value="MSMEG_6209_Nter"/>
    <property type="match status" value="1"/>
</dbReference>
<accession>A0A1H1VAZ5</accession>
<dbReference type="Gene3D" id="1.10.8.1060">
    <property type="entry name" value="Corynebacterium glutamicum thioredoxin-dependent arsenate reductase, N-terminal domain"/>
    <property type="match status" value="1"/>
</dbReference>
<dbReference type="AlphaFoldDB" id="A0A1H1VAZ5"/>
<reference evidence="1 2" key="1">
    <citation type="submission" date="2016-10" db="EMBL/GenBank/DDBJ databases">
        <authorList>
            <person name="de Groot N.N."/>
        </authorList>
    </citation>
    <scope>NUCLEOTIDE SEQUENCE [LARGE SCALE GENOMIC DNA]</scope>
    <source>
        <strain evidence="1 2">DSM 45434</strain>
    </source>
</reference>